<feature type="binding site" evidence="9">
    <location>
        <position position="29"/>
    </location>
    <ligand>
        <name>Zn(2+)</name>
        <dbReference type="ChEBI" id="CHEBI:29105"/>
        <label>1</label>
    </ligand>
</feature>
<evidence type="ECO:0000256" key="10">
    <source>
        <dbReference type="PIRSR" id="PIRSR005586-2"/>
    </source>
</evidence>
<dbReference type="AlphaFoldDB" id="A0AAD7QZL3"/>
<evidence type="ECO:0000256" key="2">
    <source>
        <dbReference type="ARBA" id="ARBA00022478"/>
    </source>
</evidence>
<proteinExistence type="inferred from homology"/>
<gene>
    <name evidence="13" type="ORF">POJ06DRAFT_242771</name>
</gene>
<evidence type="ECO:0000256" key="8">
    <source>
        <dbReference type="PIRNR" id="PIRNR005586"/>
    </source>
</evidence>
<evidence type="ECO:0000256" key="5">
    <source>
        <dbReference type="ARBA" id="ARBA00022833"/>
    </source>
</evidence>
<feature type="binding site" evidence="9">
    <location>
        <position position="32"/>
    </location>
    <ligand>
        <name>Zn(2+)</name>
        <dbReference type="ChEBI" id="CHEBI:29105"/>
        <label>1</label>
    </ligand>
</feature>
<dbReference type="GO" id="GO:0008270">
    <property type="term" value="F:zinc ion binding"/>
    <property type="evidence" value="ECO:0007669"/>
    <property type="project" value="UniProtKB-KW"/>
</dbReference>
<dbReference type="Pfam" id="PF01096">
    <property type="entry name" value="Zn_ribbon_TFIIS"/>
    <property type="match status" value="1"/>
</dbReference>
<feature type="binding site" evidence="9">
    <location>
        <position position="117"/>
    </location>
    <ligand>
        <name>Zn(2+)</name>
        <dbReference type="ChEBI" id="CHEBI:29105"/>
        <label>2</label>
    </ligand>
</feature>
<dbReference type="GO" id="GO:0003899">
    <property type="term" value="F:DNA-directed RNA polymerase activity"/>
    <property type="evidence" value="ECO:0007669"/>
    <property type="project" value="InterPro"/>
</dbReference>
<evidence type="ECO:0000256" key="1">
    <source>
        <dbReference type="ARBA" id="ARBA00004604"/>
    </source>
</evidence>
<evidence type="ECO:0000313" key="13">
    <source>
        <dbReference type="EMBL" id="KAJ8103776.1"/>
    </source>
</evidence>
<dbReference type="GO" id="GO:0006363">
    <property type="term" value="P:termination of RNA polymerase I transcription"/>
    <property type="evidence" value="ECO:0007669"/>
    <property type="project" value="TreeGrafter"/>
</dbReference>
<sequence length="125" mass="13641">MSVIGSLIFCTDCGNLLDSIAASSQVLSCGQCSATYPSKDFANLTVTTKSSDTAFPSSLRQKRSVVKTTLHRDEQTEEGATIKEKCPQCGKEEMQYYSLQLRSADEGATIFYSCTDCGYKFSTNN</sequence>
<organism evidence="13 14">
    <name type="scientific">Lipomyces tetrasporus</name>
    <dbReference type="NCBI Taxonomy" id="54092"/>
    <lineage>
        <taxon>Eukaryota</taxon>
        <taxon>Fungi</taxon>
        <taxon>Dikarya</taxon>
        <taxon>Ascomycota</taxon>
        <taxon>Saccharomycotina</taxon>
        <taxon>Lipomycetes</taxon>
        <taxon>Lipomycetales</taxon>
        <taxon>Lipomycetaceae</taxon>
        <taxon>Lipomyces</taxon>
    </lineage>
</organism>
<dbReference type="SMART" id="SM00440">
    <property type="entry name" value="ZnF_C2C2"/>
    <property type="match status" value="1"/>
</dbReference>
<dbReference type="EMBL" id="JARPMG010000001">
    <property type="protein sequence ID" value="KAJ8103776.1"/>
    <property type="molecule type" value="Genomic_DNA"/>
</dbReference>
<dbReference type="PIRSF" id="PIRSF005586">
    <property type="entry name" value="RNApol_RpoM"/>
    <property type="match status" value="1"/>
</dbReference>
<comment type="similarity">
    <text evidence="8 11">Belongs to the archaeal rpoM/eukaryotic RPA12/RPB9/RPC11 RNA polymerase family.</text>
</comment>
<evidence type="ECO:0000256" key="11">
    <source>
        <dbReference type="RuleBase" id="RU003474"/>
    </source>
</evidence>
<dbReference type="Proteomes" id="UP001217417">
    <property type="component" value="Unassembled WGS sequence"/>
</dbReference>
<keyword evidence="6 8" id="KW-0804">Transcription</keyword>
<comment type="subcellular location">
    <subcellularLocation>
        <location evidence="1">Nucleus</location>
        <location evidence="1">Nucleolus</location>
    </subcellularLocation>
</comment>
<dbReference type="PROSITE" id="PS00466">
    <property type="entry name" value="ZF_TFIIS_1"/>
    <property type="match status" value="1"/>
</dbReference>
<dbReference type="GO" id="GO:0005736">
    <property type="term" value="C:RNA polymerase I complex"/>
    <property type="evidence" value="ECO:0007669"/>
    <property type="project" value="TreeGrafter"/>
</dbReference>
<evidence type="ECO:0000256" key="7">
    <source>
        <dbReference type="ARBA" id="ARBA00023242"/>
    </source>
</evidence>
<dbReference type="PANTHER" id="PTHR11239:SF14">
    <property type="entry name" value="DNA-DIRECTED RNA POLYMERASE I SUBUNIT RPA12"/>
    <property type="match status" value="1"/>
</dbReference>
<dbReference type="RefSeq" id="XP_056047226.1">
    <property type="nucleotide sequence ID" value="XM_056186266.1"/>
</dbReference>
<name>A0AAD7QZL3_9ASCO</name>
<evidence type="ECO:0000256" key="9">
    <source>
        <dbReference type="PIRSR" id="PIRSR005586-1"/>
    </source>
</evidence>
<dbReference type="SUPFAM" id="SSF57783">
    <property type="entry name" value="Zinc beta-ribbon"/>
    <property type="match status" value="1"/>
</dbReference>
<dbReference type="Gene3D" id="2.20.25.10">
    <property type="match status" value="1"/>
</dbReference>
<feature type="binding site" evidence="9">
    <location>
        <position position="86"/>
    </location>
    <ligand>
        <name>Zn(2+)</name>
        <dbReference type="ChEBI" id="CHEBI:29105"/>
        <label>2</label>
    </ligand>
</feature>
<dbReference type="GO" id="GO:0055029">
    <property type="term" value="C:nuclear DNA-directed RNA polymerase complex"/>
    <property type="evidence" value="ECO:0007669"/>
    <property type="project" value="UniProtKB-ARBA"/>
</dbReference>
<dbReference type="GO" id="GO:0003676">
    <property type="term" value="F:nucleic acid binding"/>
    <property type="evidence" value="ECO:0007669"/>
    <property type="project" value="InterPro"/>
</dbReference>
<dbReference type="SMART" id="SM00661">
    <property type="entry name" value="RPOL9"/>
    <property type="match status" value="1"/>
</dbReference>
<dbReference type="InterPro" id="IPR019761">
    <property type="entry name" value="DNA-dir_RNA_pol-M_15_CS"/>
</dbReference>
<keyword evidence="3 9" id="KW-0479">Metal-binding</keyword>
<keyword evidence="5 9" id="KW-0862">Zinc</keyword>
<feature type="domain" description="TFIIS-type" evidence="12">
    <location>
        <begin position="82"/>
        <end position="122"/>
    </location>
</feature>
<feature type="binding site" evidence="9">
    <location>
        <position position="89"/>
    </location>
    <ligand>
        <name>Zn(2+)</name>
        <dbReference type="ChEBI" id="CHEBI:29105"/>
        <label>2</label>
    </ligand>
</feature>
<feature type="zinc finger region" description="C4-type" evidence="10">
    <location>
        <begin position="10"/>
        <end position="32"/>
    </location>
</feature>
<comment type="function">
    <text evidence="8">DNA-dependent RNA polymerase catalyzes the transcription of DNA into RNA using the four ribonucleoside triphosphates as substrates.</text>
</comment>
<feature type="binding site" evidence="9">
    <location>
        <position position="13"/>
    </location>
    <ligand>
        <name>Zn(2+)</name>
        <dbReference type="ChEBI" id="CHEBI:29105"/>
        <label>1</label>
    </ligand>
</feature>
<keyword evidence="7 8" id="KW-0539">Nucleus</keyword>
<feature type="binding site" evidence="9">
    <location>
        <position position="114"/>
    </location>
    <ligand>
        <name>Zn(2+)</name>
        <dbReference type="ChEBI" id="CHEBI:29105"/>
        <label>2</label>
    </ligand>
</feature>
<dbReference type="PANTHER" id="PTHR11239">
    <property type="entry name" value="DNA-DIRECTED RNA POLYMERASE"/>
    <property type="match status" value="1"/>
</dbReference>
<dbReference type="GeneID" id="80881432"/>
<evidence type="ECO:0000256" key="6">
    <source>
        <dbReference type="ARBA" id="ARBA00023163"/>
    </source>
</evidence>
<reference evidence="13" key="1">
    <citation type="submission" date="2023-03" db="EMBL/GenBank/DDBJ databases">
        <title>Near-Complete genome sequence of Lipomyces tetrasporous NRRL Y-64009, an oleaginous yeast capable of growing on lignocellulosic hydrolysates.</title>
        <authorList>
            <consortium name="Lawrence Berkeley National Laboratory"/>
            <person name="Jagtap S.S."/>
            <person name="Liu J.-J."/>
            <person name="Walukiewicz H.E."/>
            <person name="Pangilinan J."/>
            <person name="Lipzen A."/>
            <person name="Ahrendt S."/>
            <person name="Koriabine M."/>
            <person name="Cobaugh K."/>
            <person name="Salamov A."/>
            <person name="Yoshinaga Y."/>
            <person name="Ng V."/>
            <person name="Daum C."/>
            <person name="Grigoriev I.V."/>
            <person name="Slininger P.J."/>
            <person name="Dien B.S."/>
            <person name="Jin Y.-S."/>
            <person name="Rao C.V."/>
        </authorList>
    </citation>
    <scope>NUCLEOTIDE SEQUENCE</scope>
    <source>
        <strain evidence="13">NRRL Y-64009</strain>
    </source>
</reference>
<keyword evidence="4 10" id="KW-0863">Zinc-finger</keyword>
<dbReference type="PROSITE" id="PS51133">
    <property type="entry name" value="ZF_TFIIS_2"/>
    <property type="match status" value="1"/>
</dbReference>
<evidence type="ECO:0000259" key="12">
    <source>
        <dbReference type="PROSITE" id="PS51133"/>
    </source>
</evidence>
<feature type="binding site" evidence="9">
    <location>
        <position position="10"/>
    </location>
    <ligand>
        <name>Zn(2+)</name>
        <dbReference type="ChEBI" id="CHEBI:29105"/>
        <label>1</label>
    </ligand>
</feature>
<protein>
    <recommendedName>
        <fullName evidence="8">DNA-directed RNA polymerase subunit</fullName>
    </recommendedName>
</protein>
<accession>A0AAD7QZL3</accession>
<evidence type="ECO:0000256" key="4">
    <source>
        <dbReference type="ARBA" id="ARBA00022771"/>
    </source>
</evidence>
<keyword evidence="14" id="KW-1185">Reference proteome</keyword>
<dbReference type="InterPro" id="IPR001529">
    <property type="entry name" value="Zn_ribbon_RPB9"/>
</dbReference>
<evidence type="ECO:0000313" key="14">
    <source>
        <dbReference type="Proteomes" id="UP001217417"/>
    </source>
</evidence>
<comment type="caution">
    <text evidence="13">The sequence shown here is derived from an EMBL/GenBank/DDBJ whole genome shotgun (WGS) entry which is preliminary data.</text>
</comment>
<dbReference type="Pfam" id="PF02150">
    <property type="entry name" value="Zn_ribbon_RPB9"/>
    <property type="match status" value="1"/>
</dbReference>
<dbReference type="PROSITE" id="PS01030">
    <property type="entry name" value="RNA_POL_M_15KD"/>
    <property type="match status" value="1"/>
</dbReference>
<dbReference type="InterPro" id="IPR001222">
    <property type="entry name" value="Znf_TFIIS"/>
</dbReference>
<dbReference type="InterPro" id="IPR012164">
    <property type="entry name" value="Rpa12/Rpb9/Rpc10/TFS"/>
</dbReference>
<dbReference type="CDD" id="cd10507">
    <property type="entry name" value="Zn-ribbon_RPA12"/>
    <property type="match status" value="1"/>
</dbReference>
<dbReference type="InterPro" id="IPR034004">
    <property type="entry name" value="Zn_ribbon_RPA12_C"/>
</dbReference>
<evidence type="ECO:0000256" key="3">
    <source>
        <dbReference type="ARBA" id="ARBA00022723"/>
    </source>
</evidence>
<keyword evidence="2 8" id="KW-0240">DNA-directed RNA polymerase</keyword>